<dbReference type="SUPFAM" id="SSF81342">
    <property type="entry name" value="Transmembrane di-heme cytochromes"/>
    <property type="match status" value="1"/>
</dbReference>
<dbReference type="GO" id="GO:0009055">
    <property type="term" value="F:electron transfer activity"/>
    <property type="evidence" value="ECO:0007669"/>
    <property type="project" value="InterPro"/>
</dbReference>
<dbReference type="Pfam" id="PF01292">
    <property type="entry name" value="Ni_hydr_CYTB"/>
    <property type="match status" value="1"/>
</dbReference>
<proteinExistence type="predicted"/>
<evidence type="ECO:0000256" key="4">
    <source>
        <dbReference type="ARBA" id="ARBA00022989"/>
    </source>
</evidence>
<keyword evidence="3 6" id="KW-0812">Transmembrane</keyword>
<feature type="transmembrane region" description="Helical" evidence="6">
    <location>
        <begin position="6"/>
        <end position="27"/>
    </location>
</feature>
<dbReference type="GO" id="GO:0005886">
    <property type="term" value="C:plasma membrane"/>
    <property type="evidence" value="ECO:0007669"/>
    <property type="project" value="UniProtKB-SubCell"/>
</dbReference>
<keyword evidence="5 6" id="KW-0472">Membrane</keyword>
<evidence type="ECO:0000256" key="6">
    <source>
        <dbReference type="SAM" id="Phobius"/>
    </source>
</evidence>
<evidence type="ECO:0000313" key="8">
    <source>
        <dbReference type="EMBL" id="MBB6182006.1"/>
    </source>
</evidence>
<keyword evidence="9" id="KW-1185">Reference proteome</keyword>
<gene>
    <name evidence="8" type="ORF">HNQ75_003994</name>
</gene>
<protein>
    <submittedName>
        <fullName evidence="8">Cytochrome b</fullName>
    </submittedName>
</protein>
<dbReference type="PANTHER" id="PTHR30485">
    <property type="entry name" value="NI/FE-HYDROGENASE 1 B-TYPE CYTOCHROME SUBUNIT"/>
    <property type="match status" value="1"/>
</dbReference>
<dbReference type="InterPro" id="IPR051542">
    <property type="entry name" value="Hydrogenase_cytochrome"/>
</dbReference>
<reference evidence="8 9" key="1">
    <citation type="submission" date="2020-08" db="EMBL/GenBank/DDBJ databases">
        <title>Genomic Encyclopedia of Type Strains, Phase IV (KMG-IV): sequencing the most valuable type-strain genomes for metagenomic binning, comparative biology and taxonomic classification.</title>
        <authorList>
            <person name="Goeker M."/>
        </authorList>
    </citation>
    <scope>NUCLEOTIDE SEQUENCE [LARGE SCALE GENOMIC DNA]</scope>
    <source>
        <strain evidence="8 9">DSM 102134</strain>
    </source>
</reference>
<dbReference type="InterPro" id="IPR016174">
    <property type="entry name" value="Di-haem_cyt_TM"/>
</dbReference>
<evidence type="ECO:0000256" key="1">
    <source>
        <dbReference type="ARBA" id="ARBA00004651"/>
    </source>
</evidence>
<dbReference type="Proteomes" id="UP000535501">
    <property type="component" value="Unassembled WGS sequence"/>
</dbReference>
<name>A0A7W9Z3S7_9HYPH</name>
<evidence type="ECO:0000313" key="9">
    <source>
        <dbReference type="Proteomes" id="UP000535501"/>
    </source>
</evidence>
<evidence type="ECO:0000256" key="5">
    <source>
        <dbReference type="ARBA" id="ARBA00023136"/>
    </source>
</evidence>
<comment type="subcellular location">
    <subcellularLocation>
        <location evidence="1">Cell membrane</location>
        <topology evidence="1">Multi-pass membrane protein</topology>
    </subcellularLocation>
</comment>
<keyword evidence="4 6" id="KW-1133">Transmembrane helix</keyword>
<dbReference type="GO" id="GO:0022904">
    <property type="term" value="P:respiratory electron transport chain"/>
    <property type="evidence" value="ECO:0007669"/>
    <property type="project" value="InterPro"/>
</dbReference>
<evidence type="ECO:0000259" key="7">
    <source>
        <dbReference type="Pfam" id="PF01292"/>
    </source>
</evidence>
<accession>A0A7W9Z3S7</accession>
<dbReference type="PANTHER" id="PTHR30485:SF2">
    <property type="entry name" value="BLL0597 PROTEIN"/>
    <property type="match status" value="1"/>
</dbReference>
<comment type="caution">
    <text evidence="8">The sequence shown here is derived from an EMBL/GenBank/DDBJ whole genome shotgun (WGS) entry which is preliminary data.</text>
</comment>
<keyword evidence="2" id="KW-1003">Cell membrane</keyword>
<sequence length="110" mass="12083">MHEFAGYAAGALVGSRLVMGLIGSRYARFSQFVRGPRKTIAYAAAMLRNREPRHMGHNPLGGLMILLLIFLVSLAGLTGWLQTTDAYWGVEWVSEVHEIVVNALLVSIVT</sequence>
<feature type="transmembrane region" description="Helical" evidence="6">
    <location>
        <begin position="60"/>
        <end position="81"/>
    </location>
</feature>
<evidence type="ECO:0000256" key="2">
    <source>
        <dbReference type="ARBA" id="ARBA00022475"/>
    </source>
</evidence>
<organism evidence="8 9">
    <name type="scientific">Pseudorhizobium flavum</name>
    <dbReference type="NCBI Taxonomy" id="1335061"/>
    <lineage>
        <taxon>Bacteria</taxon>
        <taxon>Pseudomonadati</taxon>
        <taxon>Pseudomonadota</taxon>
        <taxon>Alphaproteobacteria</taxon>
        <taxon>Hyphomicrobiales</taxon>
        <taxon>Rhizobiaceae</taxon>
        <taxon>Rhizobium/Agrobacterium group</taxon>
        <taxon>Pseudorhizobium</taxon>
    </lineage>
</organism>
<feature type="domain" description="Cytochrome b561 bacterial/Ni-hydrogenase" evidence="7">
    <location>
        <begin position="2"/>
        <end position="109"/>
    </location>
</feature>
<dbReference type="AlphaFoldDB" id="A0A7W9Z3S7"/>
<evidence type="ECO:0000256" key="3">
    <source>
        <dbReference type="ARBA" id="ARBA00022692"/>
    </source>
</evidence>
<dbReference type="InterPro" id="IPR011577">
    <property type="entry name" value="Cyt_b561_bac/Ni-Hgenase"/>
</dbReference>
<dbReference type="EMBL" id="JACHEJ010000017">
    <property type="protein sequence ID" value="MBB6182006.1"/>
    <property type="molecule type" value="Genomic_DNA"/>
</dbReference>
<dbReference type="Gene3D" id="1.20.950.20">
    <property type="entry name" value="Transmembrane di-heme cytochromes, Chain C"/>
    <property type="match status" value="1"/>
</dbReference>
<dbReference type="GO" id="GO:0020037">
    <property type="term" value="F:heme binding"/>
    <property type="evidence" value="ECO:0007669"/>
    <property type="project" value="TreeGrafter"/>
</dbReference>